<dbReference type="RefSeq" id="WP_112880341.1">
    <property type="nucleotide sequence ID" value="NZ_QLUW01000001.1"/>
</dbReference>
<name>A0A328U344_9BACL</name>
<keyword evidence="2" id="KW-0732">Signal</keyword>
<dbReference type="InterPro" id="IPR050490">
    <property type="entry name" value="Bact_solute-bd_prot1"/>
</dbReference>
<protein>
    <recommendedName>
        <fullName evidence="9">ABC transporter substrate-binding protein</fullName>
    </recommendedName>
</protein>
<dbReference type="PROSITE" id="PS51257">
    <property type="entry name" value="PROKAR_LIPOPROTEIN"/>
    <property type="match status" value="1"/>
</dbReference>
<evidence type="ECO:0000256" key="5">
    <source>
        <dbReference type="ARBA" id="ARBA00023288"/>
    </source>
</evidence>
<evidence type="ECO:0000256" key="3">
    <source>
        <dbReference type="ARBA" id="ARBA00023136"/>
    </source>
</evidence>
<evidence type="ECO:0000256" key="2">
    <source>
        <dbReference type="ARBA" id="ARBA00022729"/>
    </source>
</evidence>
<dbReference type="OrthoDB" id="9787283at2"/>
<proteinExistence type="predicted"/>
<evidence type="ECO:0008006" key="9">
    <source>
        <dbReference type="Google" id="ProtNLM"/>
    </source>
</evidence>
<dbReference type="SUPFAM" id="SSF53850">
    <property type="entry name" value="Periplasmic binding protein-like II"/>
    <property type="match status" value="1"/>
</dbReference>
<keyword evidence="4" id="KW-0564">Palmitate</keyword>
<evidence type="ECO:0000256" key="6">
    <source>
        <dbReference type="SAM" id="MobiDB-lite"/>
    </source>
</evidence>
<dbReference type="AlphaFoldDB" id="A0A328U344"/>
<organism evidence="7 8">
    <name type="scientific">Paenibacillus montanisoli</name>
    <dbReference type="NCBI Taxonomy" id="2081970"/>
    <lineage>
        <taxon>Bacteria</taxon>
        <taxon>Bacillati</taxon>
        <taxon>Bacillota</taxon>
        <taxon>Bacilli</taxon>
        <taxon>Bacillales</taxon>
        <taxon>Paenibacillaceae</taxon>
        <taxon>Paenibacillus</taxon>
    </lineage>
</organism>
<reference evidence="7 8" key="1">
    <citation type="submission" date="2018-06" db="EMBL/GenBank/DDBJ databases">
        <title>Paenibacillus montanisoli sp. nov., isolated from mountain area soil.</title>
        <authorList>
            <person name="Wu M."/>
        </authorList>
    </citation>
    <scope>NUCLEOTIDE SEQUENCE [LARGE SCALE GENOMIC DNA]</scope>
    <source>
        <strain evidence="7 8">RA17</strain>
    </source>
</reference>
<gene>
    <name evidence="7" type="ORF">DL346_01580</name>
</gene>
<evidence type="ECO:0000256" key="4">
    <source>
        <dbReference type="ARBA" id="ARBA00023139"/>
    </source>
</evidence>
<dbReference type="Gene3D" id="3.40.190.10">
    <property type="entry name" value="Periplasmic binding protein-like II"/>
    <property type="match status" value="2"/>
</dbReference>
<evidence type="ECO:0000313" key="8">
    <source>
        <dbReference type="Proteomes" id="UP000249260"/>
    </source>
</evidence>
<dbReference type="Proteomes" id="UP000249260">
    <property type="component" value="Unassembled WGS sequence"/>
</dbReference>
<keyword evidence="1" id="KW-1003">Cell membrane</keyword>
<keyword evidence="5" id="KW-0449">Lipoprotein</keyword>
<feature type="region of interest" description="Disordered" evidence="6">
    <location>
        <begin position="26"/>
        <end position="48"/>
    </location>
</feature>
<dbReference type="EMBL" id="QLUW01000001">
    <property type="protein sequence ID" value="RAP77218.1"/>
    <property type="molecule type" value="Genomic_DNA"/>
</dbReference>
<comment type="caution">
    <text evidence="7">The sequence shown here is derived from an EMBL/GenBank/DDBJ whole genome shotgun (WGS) entry which is preliminary data.</text>
</comment>
<dbReference type="InterPro" id="IPR006059">
    <property type="entry name" value="SBP"/>
</dbReference>
<accession>A0A328U344</accession>
<feature type="compositionally biased region" description="Polar residues" evidence="6">
    <location>
        <begin position="26"/>
        <end position="43"/>
    </location>
</feature>
<sequence>MKFKQAWLGNFVLIFTLGSIMTGCSGNSSKEGGNQSANEQTEQTTDDGREIVGNVYVSGLPVVKDKYEFTLFMPGADGMDEIDSYNKLEEITNVDVKWDVPSWAEVGEKKNLMFASGDYPDVLAGWLLSDDEIMKYGPKGVLVPLEELIEKYTVNIKKMLEESPEVRKAITTPDGHIYTIPLVQKQANTKSVMHINKQWLDKLGLQAPKTTDELYTVLKAFKEKDPNGNGKQDELPLSFMYNGTNNSQFGLFGSFGRVDSYDHLVVENGKVLFTAAHNEWKDAVVYLNKLWKEGLIDQEVFTHDWAQWEAKGMTPLYGVTLDWDGYESLGKEHFKEYEMLLPLVGPSGQQPIWPDPDPSIFRSQFAITSAAKEPAAILRWLDQMFPAVTAEGLNETLYGPKGEGWTTSDDGKFKALVVPTPEGEKPKWTKIGGFPNYWPMMEKTEGVYMGADNVERENYKIIDLEKAYAPYVNKEPFPPIWLTPEQQSEVSSIKADILKATDENMARWVTGEGDINAEWDKFQKSLEKMGLAKLLEIYQAAVDSYNNQ</sequence>
<evidence type="ECO:0000313" key="7">
    <source>
        <dbReference type="EMBL" id="RAP77218.1"/>
    </source>
</evidence>
<dbReference type="PANTHER" id="PTHR43649:SF33">
    <property type="entry name" value="POLYGALACTURONAN_RHAMNOGALACTURONAN-BINDING PROTEIN YTCQ"/>
    <property type="match status" value="1"/>
</dbReference>
<keyword evidence="3" id="KW-0472">Membrane</keyword>
<evidence type="ECO:0000256" key="1">
    <source>
        <dbReference type="ARBA" id="ARBA00022475"/>
    </source>
</evidence>
<keyword evidence="8" id="KW-1185">Reference proteome</keyword>
<dbReference type="PANTHER" id="PTHR43649">
    <property type="entry name" value="ARABINOSE-BINDING PROTEIN-RELATED"/>
    <property type="match status" value="1"/>
</dbReference>
<dbReference type="Pfam" id="PF13416">
    <property type="entry name" value="SBP_bac_8"/>
    <property type="match status" value="1"/>
</dbReference>